<protein>
    <recommendedName>
        <fullName evidence="2">DZANK-type domain-containing protein</fullName>
    </recommendedName>
</protein>
<name>Q1Q089_KUEST</name>
<evidence type="ECO:0008006" key="2">
    <source>
        <dbReference type="Google" id="ProtNLM"/>
    </source>
</evidence>
<sequence length="162" mass="18148">MFMTTENVKICPKCESEYYAHISLCADCGILLIMPEEVEKERKKKPDIPASHHDELVTIREEGRESVRELSDLLLRKGLFSKIVLAPGGSTGKCGCRYLLLTTKGNALAAHNCIEEFHTQKYPEIKASQDWESQGRCPACGYSIRADTKECPDCGLLLIIEK</sequence>
<dbReference type="EMBL" id="CT573072">
    <property type="protein sequence ID" value="CAJ72752.1"/>
    <property type="molecule type" value="Genomic_DNA"/>
</dbReference>
<proteinExistence type="predicted"/>
<gene>
    <name evidence="1" type="ORF">kustd2007</name>
</gene>
<organism evidence="1">
    <name type="scientific">Kuenenia stuttgartiensis</name>
    <dbReference type="NCBI Taxonomy" id="174633"/>
    <lineage>
        <taxon>Bacteria</taxon>
        <taxon>Pseudomonadati</taxon>
        <taxon>Planctomycetota</taxon>
        <taxon>Candidatus Brocadiia</taxon>
        <taxon>Candidatus Brocadiales</taxon>
        <taxon>Candidatus Brocadiaceae</taxon>
        <taxon>Candidatus Kuenenia</taxon>
    </lineage>
</organism>
<dbReference type="AlphaFoldDB" id="Q1Q089"/>
<reference evidence="1" key="1">
    <citation type="journal article" date="2006" name="Nature">
        <title>Deciphering the evolution and metabolism of an anammox bacterium from a community genome.</title>
        <authorList>
            <person name="Strous M."/>
            <person name="Pelletier E."/>
            <person name="Mangenot S."/>
            <person name="Rattei T."/>
            <person name="Lehner A."/>
            <person name="Taylor M.W."/>
            <person name="Horn M."/>
            <person name="Daims H."/>
            <person name="Bartol-Mavel D."/>
            <person name="Wincker P."/>
            <person name="Barbe V."/>
            <person name="Fonknechten N."/>
            <person name="Vallenet D."/>
            <person name="Segurens B."/>
            <person name="Schenowitz-Truong C."/>
            <person name="Medigue C."/>
            <person name="Collingro A."/>
            <person name="Snel B."/>
            <person name="Dutilh B.E."/>
            <person name="OpDenCamp H.J.M."/>
            <person name="vanDerDrift C."/>
            <person name="Cirpus I."/>
            <person name="vanDePas-Schoonen K.T."/>
            <person name="Harhangi H.R."/>
            <person name="vanNiftrik L."/>
            <person name="Schmid M."/>
            <person name="Keltjens J."/>
            <person name="vanDeVossenberg J."/>
            <person name="Kartal B."/>
            <person name="Meier H."/>
            <person name="Frishman D."/>
            <person name="Huynen M.A."/>
            <person name="Mewes H."/>
            <person name="Weissenbach J."/>
            <person name="Jetten M.S.M."/>
            <person name="Wagner M."/>
            <person name="LePaslier D."/>
        </authorList>
    </citation>
    <scope>NUCLEOTIDE SEQUENCE</scope>
</reference>
<accession>Q1Q089</accession>
<evidence type="ECO:0000313" key="1">
    <source>
        <dbReference type="EMBL" id="CAJ72752.1"/>
    </source>
</evidence>
<reference evidence="1" key="2">
    <citation type="submission" date="2006-01" db="EMBL/GenBank/DDBJ databases">
        <authorList>
            <person name="Genoscope"/>
        </authorList>
    </citation>
    <scope>NUCLEOTIDE SEQUENCE</scope>
</reference>